<accession>A0ABT5UBF5</accession>
<dbReference type="InterPro" id="IPR021821">
    <property type="entry name" value="VxrA_SD"/>
</dbReference>
<dbReference type="PROSITE" id="PS50109">
    <property type="entry name" value="HIS_KIN"/>
    <property type="match status" value="1"/>
</dbReference>
<keyword evidence="9" id="KW-1185">Reference proteome</keyword>
<keyword evidence="4" id="KW-0808">Transferase</keyword>
<evidence type="ECO:0000256" key="3">
    <source>
        <dbReference type="ARBA" id="ARBA00022553"/>
    </source>
</evidence>
<dbReference type="EC" id="2.7.13.3" evidence="2"/>
<protein>
    <recommendedName>
        <fullName evidence="2">histidine kinase</fullName>
        <ecNumber evidence="2">2.7.13.3</ecNumber>
    </recommendedName>
</protein>
<proteinExistence type="predicted"/>
<dbReference type="SUPFAM" id="SSF55874">
    <property type="entry name" value="ATPase domain of HSP90 chaperone/DNA topoisomerase II/histidine kinase"/>
    <property type="match status" value="1"/>
</dbReference>
<dbReference type="InterPro" id="IPR036890">
    <property type="entry name" value="HATPase_C_sf"/>
</dbReference>
<dbReference type="PANTHER" id="PTHR44936:SF9">
    <property type="entry name" value="SENSOR PROTEIN CREC"/>
    <property type="match status" value="1"/>
</dbReference>
<keyword evidence="3" id="KW-0597">Phosphoprotein</keyword>
<dbReference type="SUPFAM" id="SSF47384">
    <property type="entry name" value="Homodimeric domain of signal transducing histidine kinase"/>
    <property type="match status" value="1"/>
</dbReference>
<dbReference type="InterPro" id="IPR005467">
    <property type="entry name" value="His_kinase_dom"/>
</dbReference>
<evidence type="ECO:0000313" key="9">
    <source>
        <dbReference type="Proteomes" id="UP001528823"/>
    </source>
</evidence>
<sequence length="480" mass="54856">MMRLSYLLVTVAFGFCQPRLSLSSELSVKLNNNWERFVQSLITQPAKVTITQQQLNRYPVALLLPAALYPDLTRYSWQQITGLYHLNQTCAEPKDIELPIRAKAFELALCRQQLLPVDWFKQGELIHPAGGSYAGRYLKYVVKSGVTPLSAEVKVKLSQLFVLSNPGHPLHKQLMPLGPEGLNSLLNLHQWYLHSNGSLWVYNENGINKYENKIWQVTAKNNAIDLVYKANTNICQLAPGNFCIQEKPAVNFIRIVLEGGLILLSIFLLVKLLMNRYLEAKERGFILQLLTHELRTPIASLAMTVEQFRDAFDELSPSLQDTFSRLTFDYQRLKQLTNTSQGYLSEGKKSFLDSQPILLSEWLNYLCTKYGVMYSLDQDNYCHLPVYWLGICLENLIRNGLEYGKPPVRLLITNVNKCLVITVQDQGDIPSTYLFKLIRSNHQLRGMGIGLRLVKRISKQLGGKLKINKCPTRFTIEYPL</sequence>
<dbReference type="InterPro" id="IPR003594">
    <property type="entry name" value="HATPase_dom"/>
</dbReference>
<keyword evidence="6" id="KW-0902">Two-component regulatory system</keyword>
<keyword evidence="5" id="KW-0418">Kinase</keyword>
<evidence type="ECO:0000259" key="7">
    <source>
        <dbReference type="PROSITE" id="PS50109"/>
    </source>
</evidence>
<gene>
    <name evidence="8" type="ORF">ORQ98_17245</name>
</gene>
<evidence type="ECO:0000313" key="8">
    <source>
        <dbReference type="EMBL" id="MDE1463702.1"/>
    </source>
</evidence>
<dbReference type="Gene3D" id="3.30.565.10">
    <property type="entry name" value="Histidine kinase-like ATPase, C-terminal domain"/>
    <property type="match status" value="1"/>
</dbReference>
<evidence type="ECO:0000256" key="5">
    <source>
        <dbReference type="ARBA" id="ARBA00022777"/>
    </source>
</evidence>
<dbReference type="InterPro" id="IPR036097">
    <property type="entry name" value="HisK_dim/P_sf"/>
</dbReference>
<evidence type="ECO:0000256" key="4">
    <source>
        <dbReference type="ARBA" id="ARBA00022679"/>
    </source>
</evidence>
<feature type="domain" description="Histidine kinase" evidence="7">
    <location>
        <begin position="289"/>
        <end position="480"/>
    </location>
</feature>
<organism evidence="8 9">
    <name type="scientific">Spartinivicinus poritis</name>
    <dbReference type="NCBI Taxonomy" id="2994640"/>
    <lineage>
        <taxon>Bacteria</taxon>
        <taxon>Pseudomonadati</taxon>
        <taxon>Pseudomonadota</taxon>
        <taxon>Gammaproteobacteria</taxon>
        <taxon>Oceanospirillales</taxon>
        <taxon>Zooshikellaceae</taxon>
        <taxon>Spartinivicinus</taxon>
    </lineage>
</organism>
<dbReference type="Pfam" id="PF02518">
    <property type="entry name" value="HATPase_c"/>
    <property type="match status" value="1"/>
</dbReference>
<dbReference type="PANTHER" id="PTHR44936">
    <property type="entry name" value="SENSOR PROTEIN CREC"/>
    <property type="match status" value="1"/>
</dbReference>
<dbReference type="InterPro" id="IPR050980">
    <property type="entry name" value="2C_sensor_his_kinase"/>
</dbReference>
<dbReference type="EMBL" id="JAPMOU010000023">
    <property type="protein sequence ID" value="MDE1463702.1"/>
    <property type="molecule type" value="Genomic_DNA"/>
</dbReference>
<evidence type="ECO:0000256" key="1">
    <source>
        <dbReference type="ARBA" id="ARBA00000085"/>
    </source>
</evidence>
<reference evidence="8 9" key="1">
    <citation type="submission" date="2022-11" db="EMBL/GenBank/DDBJ databases">
        <title>Spartinivicinus poritis sp. nov., isolated from scleractinian coral Porites lutea.</title>
        <authorList>
            <person name="Zhang G."/>
            <person name="Cai L."/>
            <person name="Wei Q."/>
        </authorList>
    </citation>
    <scope>NUCLEOTIDE SEQUENCE [LARGE SCALE GENOMIC DNA]</scope>
    <source>
        <strain evidence="8 9">A2-2</strain>
    </source>
</reference>
<dbReference type="Pfam" id="PF11884">
    <property type="entry name" value="DUF3404"/>
    <property type="match status" value="1"/>
</dbReference>
<evidence type="ECO:0000256" key="2">
    <source>
        <dbReference type="ARBA" id="ARBA00012438"/>
    </source>
</evidence>
<dbReference type="SMART" id="SM00387">
    <property type="entry name" value="HATPase_c"/>
    <property type="match status" value="1"/>
</dbReference>
<comment type="caution">
    <text evidence="8">The sequence shown here is derived from an EMBL/GenBank/DDBJ whole genome shotgun (WGS) entry which is preliminary data.</text>
</comment>
<evidence type="ECO:0000256" key="6">
    <source>
        <dbReference type="ARBA" id="ARBA00023012"/>
    </source>
</evidence>
<dbReference type="RefSeq" id="WP_274690037.1">
    <property type="nucleotide sequence ID" value="NZ_JAPMOU010000023.1"/>
</dbReference>
<name>A0ABT5UBF5_9GAMM</name>
<dbReference type="Proteomes" id="UP001528823">
    <property type="component" value="Unassembled WGS sequence"/>
</dbReference>
<comment type="catalytic activity">
    <reaction evidence="1">
        <text>ATP + protein L-histidine = ADP + protein N-phospho-L-histidine.</text>
        <dbReference type="EC" id="2.7.13.3"/>
    </reaction>
</comment>